<dbReference type="PANTHER" id="PTHR43235">
    <property type="entry name" value="GLUTAMINE AMIDOTRANSFERASE PB2B2.05-RELATED"/>
    <property type="match status" value="1"/>
</dbReference>
<accession>A0AA41Z313</accession>
<keyword evidence="1" id="KW-0378">Hydrolase</keyword>
<proteinExistence type="predicted"/>
<dbReference type="GO" id="GO:0033969">
    <property type="term" value="F:gamma-glutamyl-gamma-aminobutyrate hydrolase activity"/>
    <property type="evidence" value="ECO:0007669"/>
    <property type="project" value="TreeGrafter"/>
</dbReference>
<dbReference type="RefSeq" id="WP_282588259.1">
    <property type="nucleotide sequence ID" value="NZ_JAMOIM010000035.1"/>
</dbReference>
<dbReference type="PROSITE" id="PS51273">
    <property type="entry name" value="GATASE_TYPE_1"/>
    <property type="match status" value="1"/>
</dbReference>
<comment type="caution">
    <text evidence="1">The sequence shown here is derived from an EMBL/GenBank/DDBJ whole genome shotgun (WGS) entry which is preliminary data.</text>
</comment>
<dbReference type="EMBL" id="JAMOIM010000035">
    <property type="protein sequence ID" value="MCW6511880.1"/>
    <property type="molecule type" value="Genomic_DNA"/>
</dbReference>
<dbReference type="InterPro" id="IPR011697">
    <property type="entry name" value="Peptidase_C26"/>
</dbReference>
<keyword evidence="2" id="KW-1185">Reference proteome</keyword>
<reference evidence="1" key="1">
    <citation type="submission" date="2022-05" db="EMBL/GenBank/DDBJ databases">
        <authorList>
            <person name="Pankratov T."/>
        </authorList>
    </citation>
    <scope>NUCLEOTIDE SEQUENCE</scope>
    <source>
        <strain evidence="1">BP6-180914</strain>
    </source>
</reference>
<name>A0AA41Z313_9HYPH</name>
<dbReference type="InterPro" id="IPR029062">
    <property type="entry name" value="Class_I_gatase-like"/>
</dbReference>
<organism evidence="1 2">
    <name type="scientific">Lichenifustis flavocetrariae</name>
    <dbReference type="NCBI Taxonomy" id="2949735"/>
    <lineage>
        <taxon>Bacteria</taxon>
        <taxon>Pseudomonadati</taxon>
        <taxon>Pseudomonadota</taxon>
        <taxon>Alphaproteobacteria</taxon>
        <taxon>Hyphomicrobiales</taxon>
        <taxon>Lichenihabitantaceae</taxon>
        <taxon>Lichenifustis</taxon>
    </lineage>
</organism>
<sequence length="231" mass="24451">MRSPRIAVLLDENTSGGGDRYEAAKGYFVGIADAGGLPFGIPYLPGIVGAVLDDFDGLPTAGGRFAYPEAWYLPGHVSPSPASDRLDVERALVQGFLDRDKPMLGICAGMQMLACIKGCLLTPDLRATMPDALEHDRRGASHAIEIAPGSRLAQVLGRGTLDVNTFHREAVARMAPGVTIGARASDGVVEAIELPGRRFAVGVQWHQERFACTDHAGNALFRGLVEAASEG</sequence>
<dbReference type="Proteomes" id="UP001165667">
    <property type="component" value="Unassembled WGS sequence"/>
</dbReference>
<dbReference type="SUPFAM" id="SSF52317">
    <property type="entry name" value="Class I glutamine amidotransferase-like"/>
    <property type="match status" value="1"/>
</dbReference>
<evidence type="ECO:0000313" key="1">
    <source>
        <dbReference type="EMBL" id="MCW6511880.1"/>
    </source>
</evidence>
<dbReference type="Gene3D" id="3.40.50.880">
    <property type="match status" value="1"/>
</dbReference>
<evidence type="ECO:0000313" key="2">
    <source>
        <dbReference type="Proteomes" id="UP001165667"/>
    </source>
</evidence>
<dbReference type="GO" id="GO:0005829">
    <property type="term" value="C:cytosol"/>
    <property type="evidence" value="ECO:0007669"/>
    <property type="project" value="TreeGrafter"/>
</dbReference>
<dbReference type="Pfam" id="PF07722">
    <property type="entry name" value="Peptidase_C26"/>
    <property type="match status" value="1"/>
</dbReference>
<dbReference type="InterPro" id="IPR044668">
    <property type="entry name" value="PuuD-like"/>
</dbReference>
<dbReference type="PANTHER" id="PTHR43235:SF1">
    <property type="entry name" value="GLUTAMINE AMIDOTRANSFERASE PB2B2.05-RELATED"/>
    <property type="match status" value="1"/>
</dbReference>
<protein>
    <submittedName>
        <fullName evidence="1">Gamma-glutamyl-gamma-aminobutyrate hydrolase family protein</fullName>
    </submittedName>
</protein>
<gene>
    <name evidence="1" type="ORF">M8523_28375</name>
</gene>
<dbReference type="GO" id="GO:0006598">
    <property type="term" value="P:polyamine catabolic process"/>
    <property type="evidence" value="ECO:0007669"/>
    <property type="project" value="TreeGrafter"/>
</dbReference>
<dbReference type="AlphaFoldDB" id="A0AA41Z313"/>